<dbReference type="PROSITE" id="PS00010">
    <property type="entry name" value="ASX_HYDROXYL"/>
    <property type="match status" value="2"/>
</dbReference>
<dbReference type="OrthoDB" id="5985519at2759"/>
<comment type="caution">
    <text evidence="8">Lacks conserved residue(s) required for the propagation of feature annotation.</text>
</comment>
<dbReference type="CDD" id="cd00054">
    <property type="entry name" value="EGF_CA"/>
    <property type="match status" value="3"/>
</dbReference>
<dbReference type="Gene3D" id="2.10.25.10">
    <property type="entry name" value="Laminin"/>
    <property type="match status" value="5"/>
</dbReference>
<evidence type="ECO:0000256" key="7">
    <source>
        <dbReference type="ARBA" id="ARBA00023180"/>
    </source>
</evidence>
<feature type="domain" description="EGF-like" evidence="9">
    <location>
        <begin position="212"/>
        <end position="249"/>
    </location>
</feature>
<evidence type="ECO:0000256" key="6">
    <source>
        <dbReference type="ARBA" id="ARBA00023157"/>
    </source>
</evidence>
<evidence type="ECO:0000256" key="3">
    <source>
        <dbReference type="ARBA" id="ARBA00022536"/>
    </source>
</evidence>
<dbReference type="Proteomes" id="UP000746747">
    <property type="component" value="Unassembled WGS sequence"/>
</dbReference>
<evidence type="ECO:0000313" key="10">
    <source>
        <dbReference type="EMBL" id="CAG9531889.1"/>
    </source>
</evidence>
<keyword evidence="3 8" id="KW-0245">EGF-like domain</keyword>
<dbReference type="AlphaFoldDB" id="A0A8J2MK55"/>
<reference evidence="10" key="1">
    <citation type="submission" date="2021-09" db="EMBL/GenBank/DDBJ databases">
        <authorList>
            <consortium name="Pathogen Informatics"/>
        </authorList>
    </citation>
    <scope>NUCLEOTIDE SEQUENCE</scope>
</reference>
<feature type="disulfide bond" evidence="8">
    <location>
        <begin position="144"/>
        <end position="154"/>
    </location>
</feature>
<comment type="caution">
    <text evidence="10">The sequence shown here is derived from an EMBL/GenBank/DDBJ whole genome shotgun (WGS) entry which is preliminary data.</text>
</comment>
<dbReference type="Pfam" id="PF07645">
    <property type="entry name" value="EGF_CA"/>
    <property type="match status" value="5"/>
</dbReference>
<evidence type="ECO:0000256" key="4">
    <source>
        <dbReference type="ARBA" id="ARBA00022729"/>
    </source>
</evidence>
<organism evidence="10 11">
    <name type="scientific">Cercopithifilaria johnstoni</name>
    <dbReference type="NCBI Taxonomy" id="2874296"/>
    <lineage>
        <taxon>Eukaryota</taxon>
        <taxon>Metazoa</taxon>
        <taxon>Ecdysozoa</taxon>
        <taxon>Nematoda</taxon>
        <taxon>Chromadorea</taxon>
        <taxon>Rhabditida</taxon>
        <taxon>Spirurina</taxon>
        <taxon>Spiruromorpha</taxon>
        <taxon>Filarioidea</taxon>
        <taxon>Onchocercidae</taxon>
        <taxon>Cercopithifilaria</taxon>
    </lineage>
</organism>
<protein>
    <recommendedName>
        <fullName evidence="9">EGF-like domain-containing protein</fullName>
    </recommendedName>
</protein>
<accession>A0A8J2MK55</accession>
<evidence type="ECO:0000256" key="5">
    <source>
        <dbReference type="ARBA" id="ARBA00022737"/>
    </source>
</evidence>
<evidence type="ECO:0000313" key="11">
    <source>
        <dbReference type="Proteomes" id="UP000746747"/>
    </source>
</evidence>
<proteinExistence type="predicted"/>
<dbReference type="SMART" id="SM00179">
    <property type="entry name" value="EGF_CA"/>
    <property type="match status" value="5"/>
</dbReference>
<keyword evidence="2" id="KW-0964">Secreted</keyword>
<keyword evidence="4" id="KW-0732">Signal</keyword>
<feature type="disulfide bond" evidence="8">
    <location>
        <begin position="216"/>
        <end position="226"/>
    </location>
</feature>
<dbReference type="InterPro" id="IPR001881">
    <property type="entry name" value="EGF-like_Ca-bd_dom"/>
</dbReference>
<dbReference type="EMBL" id="CAKAEH010000778">
    <property type="protein sequence ID" value="CAG9531889.1"/>
    <property type="molecule type" value="Genomic_DNA"/>
</dbReference>
<dbReference type="PROSITE" id="PS50026">
    <property type="entry name" value="EGF_3"/>
    <property type="match status" value="2"/>
</dbReference>
<evidence type="ECO:0000256" key="1">
    <source>
        <dbReference type="ARBA" id="ARBA00004613"/>
    </source>
</evidence>
<evidence type="ECO:0000256" key="8">
    <source>
        <dbReference type="PROSITE-ProRule" id="PRU00076"/>
    </source>
</evidence>
<dbReference type="PROSITE" id="PS01186">
    <property type="entry name" value="EGF_2"/>
    <property type="match status" value="2"/>
</dbReference>
<dbReference type="SUPFAM" id="SSF57184">
    <property type="entry name" value="Growth factor receptor domain"/>
    <property type="match status" value="3"/>
</dbReference>
<dbReference type="GO" id="GO:0005576">
    <property type="term" value="C:extracellular region"/>
    <property type="evidence" value="ECO:0007669"/>
    <property type="project" value="UniProtKB-SubCell"/>
</dbReference>
<dbReference type="InterPro" id="IPR049883">
    <property type="entry name" value="NOTCH1_EGF-like"/>
</dbReference>
<dbReference type="SMART" id="SM00181">
    <property type="entry name" value="EGF"/>
    <property type="match status" value="5"/>
</dbReference>
<name>A0A8J2MK55_9BILA</name>
<keyword evidence="6 8" id="KW-1015">Disulfide bond</keyword>
<dbReference type="PANTHER" id="PTHR24040">
    <property type="entry name" value="LAMININ G-LIKE DOMAIN-CONTAINING PROTEIN"/>
    <property type="match status" value="1"/>
</dbReference>
<dbReference type="PANTHER" id="PTHR24040:SF16">
    <property type="entry name" value="FIBRILLIN-2-LIKE PROTEIN"/>
    <property type="match status" value="1"/>
</dbReference>
<keyword evidence="5" id="KW-0677">Repeat</keyword>
<feature type="domain" description="EGF-like" evidence="9">
    <location>
        <begin position="140"/>
        <end position="178"/>
    </location>
</feature>
<gene>
    <name evidence="10" type="ORF">CJOHNSTONI_LOCUS2256</name>
</gene>
<comment type="subcellular location">
    <subcellularLocation>
        <location evidence="1">Secreted</location>
    </subcellularLocation>
</comment>
<dbReference type="InterPro" id="IPR051145">
    <property type="entry name" value="GAS-SHBG-PROS"/>
</dbReference>
<dbReference type="InterPro" id="IPR000152">
    <property type="entry name" value="EGF-type_Asp/Asn_hydroxyl_site"/>
</dbReference>
<evidence type="ECO:0000259" key="9">
    <source>
        <dbReference type="PROSITE" id="PS50026"/>
    </source>
</evidence>
<dbReference type="FunFam" id="2.10.25.10:FF:000038">
    <property type="entry name" value="Fibrillin 2"/>
    <property type="match status" value="2"/>
</dbReference>
<dbReference type="InterPro" id="IPR000742">
    <property type="entry name" value="EGF"/>
</dbReference>
<keyword evidence="7" id="KW-0325">Glycoprotein</keyword>
<dbReference type="GO" id="GO:0005509">
    <property type="term" value="F:calcium ion binding"/>
    <property type="evidence" value="ECO:0007669"/>
    <property type="project" value="InterPro"/>
</dbReference>
<evidence type="ECO:0000256" key="2">
    <source>
        <dbReference type="ARBA" id="ARBA00022525"/>
    </source>
</evidence>
<dbReference type="InterPro" id="IPR018097">
    <property type="entry name" value="EGF_Ca-bd_CS"/>
</dbReference>
<dbReference type="PROSITE" id="PS01187">
    <property type="entry name" value="EGF_CA"/>
    <property type="match status" value="3"/>
</dbReference>
<dbReference type="InterPro" id="IPR009030">
    <property type="entry name" value="Growth_fac_rcpt_cys_sf"/>
</dbReference>
<sequence length="406" mass="45455">MDIGLGRSVTFKFVFRKAVCDDGKLNVMIKTESIRGICPVGYYIKDGSCVDINECESAREICHEQAHCVNTIGDYLCERNCPPGFKAGPQGDCEDIDECTLGMHNCTSGVLCINRPGTFLCETSLCAEGYTRDSNGRCKDVDECTKSVCGNLKCLNHLGSYSCICPTGFPTDNNGHCEDSQGNLTDLKLIRFDENWSMCKPGYHRIAGTCQDIDECVFNFPCKYKCENTEGSYKCLCPEGYRVEQNNCIDINECLYDPCAENELCFNQLGSYECLTTPCPADYHLEDQKCMPNCRNCSNSPIIIYMISVPKSTPPSTPLLRVTAYDHRSKLLHQTQFVIKSISKFTKHIPFIFKTKNGRATLQNAEDLLSAGTYKLAIRSISKLPYRTGKLLNDFIVFISVSEFDF</sequence>
<keyword evidence="11" id="KW-1185">Reference proteome</keyword>